<comment type="similarity">
    <text evidence="2 8">Belongs to the MICOS complex subunit Mic13 family.</text>
</comment>
<dbReference type="Pfam" id="PF15884">
    <property type="entry name" value="QIL1"/>
    <property type="match status" value="1"/>
</dbReference>
<dbReference type="PANTHER" id="PTHR31816">
    <property type="entry name" value="MICOS COMPLEX SUBUNIT MIC13"/>
    <property type="match status" value="1"/>
</dbReference>
<evidence type="ECO:0000256" key="2">
    <source>
        <dbReference type="ARBA" id="ARBA00006771"/>
    </source>
</evidence>
<dbReference type="AlphaFoldDB" id="A0A1B0A2N7"/>
<dbReference type="InterPro" id="IPR026769">
    <property type="entry name" value="Mic13"/>
</dbReference>
<keyword evidence="10" id="KW-1185">Reference proteome</keyword>
<keyword evidence="5" id="KW-1133">Transmembrane helix</keyword>
<protein>
    <recommendedName>
        <fullName evidence="8">MICOS complex subunit MIC13</fullName>
    </recommendedName>
</protein>
<evidence type="ECO:0000256" key="1">
    <source>
        <dbReference type="ARBA" id="ARBA00004434"/>
    </source>
</evidence>
<keyword evidence="3" id="KW-0812">Transmembrane</keyword>
<evidence type="ECO:0000256" key="5">
    <source>
        <dbReference type="ARBA" id="ARBA00022989"/>
    </source>
</evidence>
<reference evidence="9" key="2">
    <citation type="submission" date="2020-05" db="UniProtKB">
        <authorList>
            <consortium name="EnsemblMetazoa"/>
        </authorList>
    </citation>
    <scope>IDENTIFICATION</scope>
    <source>
        <strain evidence="9">IAEA</strain>
    </source>
</reference>
<accession>A0A1B0A2N7</accession>
<evidence type="ECO:0000313" key="10">
    <source>
        <dbReference type="Proteomes" id="UP000092445"/>
    </source>
</evidence>
<dbReference type="EnsemblMetazoa" id="GPAI032590-RA">
    <property type="protein sequence ID" value="GPAI032590-PA"/>
    <property type="gene ID" value="GPAI032590"/>
</dbReference>
<evidence type="ECO:0000256" key="7">
    <source>
        <dbReference type="ARBA" id="ARBA00023136"/>
    </source>
</evidence>
<evidence type="ECO:0000256" key="6">
    <source>
        <dbReference type="ARBA" id="ARBA00023128"/>
    </source>
</evidence>
<dbReference type="STRING" id="7398.A0A1B0A2N7"/>
<proteinExistence type="inferred from homology"/>
<keyword evidence="7" id="KW-0472">Membrane</keyword>
<keyword evidence="4 8" id="KW-0999">Mitochondrion inner membrane</keyword>
<dbReference type="VEuPathDB" id="VectorBase:GPAI032590"/>
<dbReference type="Proteomes" id="UP000092445">
    <property type="component" value="Unassembled WGS sequence"/>
</dbReference>
<dbReference type="GO" id="GO:0061617">
    <property type="term" value="C:MICOS complex"/>
    <property type="evidence" value="ECO:0007669"/>
    <property type="project" value="UniProtKB-UniRule"/>
</dbReference>
<reference evidence="10" key="1">
    <citation type="submission" date="2014-03" db="EMBL/GenBank/DDBJ databases">
        <authorList>
            <person name="Aksoy S."/>
            <person name="Warren W."/>
            <person name="Wilson R.K."/>
        </authorList>
    </citation>
    <scope>NUCLEOTIDE SEQUENCE [LARGE SCALE GENOMIC DNA]</scope>
    <source>
        <strain evidence="10">IAEA</strain>
    </source>
</reference>
<comment type="subcellular location">
    <subcellularLocation>
        <location evidence="1 8">Mitochondrion inner membrane</location>
        <topology evidence="1 8">Single-pass membrane protein</topology>
    </subcellularLocation>
</comment>
<evidence type="ECO:0000256" key="8">
    <source>
        <dbReference type="RuleBase" id="RU363009"/>
    </source>
</evidence>
<dbReference type="GO" id="GO:0042407">
    <property type="term" value="P:cristae formation"/>
    <property type="evidence" value="ECO:0007669"/>
    <property type="project" value="TreeGrafter"/>
</dbReference>
<comment type="function">
    <text evidence="8">Component of the MICOS complex, a large protein complex of the mitochondrial inner membrane that plays crucial roles in the maintenance of crista junctions, inner membrane architecture, and formation of contact sites to the outer membrane.</text>
</comment>
<dbReference type="GO" id="GO:0044284">
    <property type="term" value="C:mitochondrial crista junction"/>
    <property type="evidence" value="ECO:0007669"/>
    <property type="project" value="TreeGrafter"/>
</dbReference>
<sequence>MVVGFLIRTGVVIGAVYYTKKTGVWGSPEETEQLYNDIKDQLRPQVNRLERHLPFEVPSLPRTGEFRFLAKHYYNEGVKNTFHFIEMLPCYTGQLMKKAKDTFENFTEPPTSHELNERLICYIEDVYVLEKGTFLICLFCDSKRLQLNKDLP</sequence>
<comment type="subunit">
    <text evidence="8">Component of the mitochondrial contact site and cristae organizing system (MICOS) complex.</text>
</comment>
<dbReference type="PANTHER" id="PTHR31816:SF3">
    <property type="entry name" value="MICOS COMPLEX SUBUNIT MIC13"/>
    <property type="match status" value="1"/>
</dbReference>
<evidence type="ECO:0000256" key="3">
    <source>
        <dbReference type="ARBA" id="ARBA00022692"/>
    </source>
</evidence>
<evidence type="ECO:0000313" key="9">
    <source>
        <dbReference type="EnsemblMetazoa" id="GPAI032590-PA"/>
    </source>
</evidence>
<organism evidence="9 10">
    <name type="scientific">Glossina pallidipes</name>
    <name type="common">Tsetse fly</name>
    <dbReference type="NCBI Taxonomy" id="7398"/>
    <lineage>
        <taxon>Eukaryota</taxon>
        <taxon>Metazoa</taxon>
        <taxon>Ecdysozoa</taxon>
        <taxon>Arthropoda</taxon>
        <taxon>Hexapoda</taxon>
        <taxon>Insecta</taxon>
        <taxon>Pterygota</taxon>
        <taxon>Neoptera</taxon>
        <taxon>Endopterygota</taxon>
        <taxon>Diptera</taxon>
        <taxon>Brachycera</taxon>
        <taxon>Muscomorpha</taxon>
        <taxon>Hippoboscoidea</taxon>
        <taxon>Glossinidae</taxon>
        <taxon>Glossina</taxon>
    </lineage>
</organism>
<keyword evidence="6 8" id="KW-0496">Mitochondrion</keyword>
<name>A0A1B0A2N7_GLOPL</name>
<evidence type="ECO:0000256" key="4">
    <source>
        <dbReference type="ARBA" id="ARBA00022792"/>
    </source>
</evidence>